<dbReference type="Gene3D" id="1.20.1280.50">
    <property type="match status" value="1"/>
</dbReference>
<accession>A0A9P5PRQ2</accession>
<feature type="domain" description="F-box" evidence="1">
    <location>
        <begin position="2"/>
        <end position="48"/>
    </location>
</feature>
<proteinExistence type="predicted"/>
<evidence type="ECO:0000313" key="2">
    <source>
        <dbReference type="EMBL" id="KAF9067317.1"/>
    </source>
</evidence>
<dbReference type="SUPFAM" id="SSF81383">
    <property type="entry name" value="F-box domain"/>
    <property type="match status" value="1"/>
</dbReference>
<dbReference type="InterPro" id="IPR001810">
    <property type="entry name" value="F-box_dom"/>
</dbReference>
<gene>
    <name evidence="2" type="ORF">BDP27DRAFT_1403894</name>
</gene>
<evidence type="ECO:0000259" key="1">
    <source>
        <dbReference type="PROSITE" id="PS50181"/>
    </source>
</evidence>
<dbReference type="PROSITE" id="PS50181">
    <property type="entry name" value="FBOX"/>
    <property type="match status" value="1"/>
</dbReference>
<protein>
    <recommendedName>
        <fullName evidence="1">F-box domain-containing protein</fullName>
    </recommendedName>
</protein>
<dbReference type="Pfam" id="PF12937">
    <property type="entry name" value="F-box-like"/>
    <property type="match status" value="1"/>
</dbReference>
<evidence type="ECO:0000313" key="3">
    <source>
        <dbReference type="Proteomes" id="UP000772434"/>
    </source>
</evidence>
<dbReference type="InterPro" id="IPR036047">
    <property type="entry name" value="F-box-like_dom_sf"/>
</dbReference>
<dbReference type="OrthoDB" id="3211970at2759"/>
<name>A0A9P5PRQ2_9AGAR</name>
<dbReference type="SMART" id="SM00256">
    <property type="entry name" value="FBOX"/>
    <property type="match status" value="1"/>
</dbReference>
<reference evidence="2" key="1">
    <citation type="submission" date="2020-11" db="EMBL/GenBank/DDBJ databases">
        <authorList>
            <consortium name="DOE Joint Genome Institute"/>
            <person name="Ahrendt S."/>
            <person name="Riley R."/>
            <person name="Andreopoulos W."/>
            <person name="Labutti K."/>
            <person name="Pangilinan J."/>
            <person name="Ruiz-Duenas F.J."/>
            <person name="Barrasa J.M."/>
            <person name="Sanchez-Garcia M."/>
            <person name="Camarero S."/>
            <person name="Miyauchi S."/>
            <person name="Serrano A."/>
            <person name="Linde D."/>
            <person name="Babiker R."/>
            <person name="Drula E."/>
            <person name="Ayuso-Fernandez I."/>
            <person name="Pacheco R."/>
            <person name="Padilla G."/>
            <person name="Ferreira P."/>
            <person name="Barriuso J."/>
            <person name="Kellner H."/>
            <person name="Castanera R."/>
            <person name="Alfaro M."/>
            <person name="Ramirez L."/>
            <person name="Pisabarro A.G."/>
            <person name="Kuo A."/>
            <person name="Tritt A."/>
            <person name="Lipzen A."/>
            <person name="He G."/>
            <person name="Yan M."/>
            <person name="Ng V."/>
            <person name="Cullen D."/>
            <person name="Martin F."/>
            <person name="Rosso M.-N."/>
            <person name="Henrissat B."/>
            <person name="Hibbett D."/>
            <person name="Martinez A.T."/>
            <person name="Grigoriev I.V."/>
        </authorList>
    </citation>
    <scope>NUCLEOTIDE SEQUENCE</scope>
    <source>
        <strain evidence="2">AH 40177</strain>
    </source>
</reference>
<dbReference type="EMBL" id="JADNRY010000075">
    <property type="protein sequence ID" value="KAF9067317.1"/>
    <property type="molecule type" value="Genomic_DNA"/>
</dbReference>
<keyword evidence="3" id="KW-1185">Reference proteome</keyword>
<sequence length="295" mass="34226">MSSLLVELPDDVLFGIVKFIRPPDIISIRQTCKRLQAITMDRHVWTTIYKRSEEHFLPVVDLNSQTVDDLERLLLRFFRLGTPSTKRVCKQIGSFTVLREVHYFELYQGRYLFLHNMKLAMVYDFQTKRKVFRYDAPQNTLLLFLRPGDVRIANEFDANFFLPFWISNSRNYYLGNEFVIVTPSSDRLENIYQAVHIPSQTVSPIHSKFVHHFELYTLIGHTAGTPLVPTHRGSFVCPDIGISLLASDISSNDDSGLTGHIWVLMHLSRGGQQPEKAEELLRIRRVETGYYVMFP</sequence>
<comment type="caution">
    <text evidence="2">The sequence shown here is derived from an EMBL/GenBank/DDBJ whole genome shotgun (WGS) entry which is preliminary data.</text>
</comment>
<dbReference type="AlphaFoldDB" id="A0A9P5PRQ2"/>
<organism evidence="2 3">
    <name type="scientific">Rhodocollybia butyracea</name>
    <dbReference type="NCBI Taxonomy" id="206335"/>
    <lineage>
        <taxon>Eukaryota</taxon>
        <taxon>Fungi</taxon>
        <taxon>Dikarya</taxon>
        <taxon>Basidiomycota</taxon>
        <taxon>Agaricomycotina</taxon>
        <taxon>Agaricomycetes</taxon>
        <taxon>Agaricomycetidae</taxon>
        <taxon>Agaricales</taxon>
        <taxon>Marasmiineae</taxon>
        <taxon>Omphalotaceae</taxon>
        <taxon>Rhodocollybia</taxon>
    </lineage>
</organism>
<dbReference type="Proteomes" id="UP000772434">
    <property type="component" value="Unassembled WGS sequence"/>
</dbReference>